<accession>A0ABR4AKB7</accession>
<feature type="compositionally biased region" description="Polar residues" evidence="1">
    <location>
        <begin position="88"/>
        <end position="97"/>
    </location>
</feature>
<sequence length="116" mass="13970">MEMKFWGVWFTGTNGVLKRKDWQRMKEIQGRVRWRWQIQVADCRLQIQTCVNDNSKVKIYYRCLSINQSTARTDNIQRQVAYSKRTKQSPPHNLQSPSPFPKNRNQGPIDESRLWW</sequence>
<gene>
    <name evidence="2" type="ORF">N7G274_002058</name>
</gene>
<protein>
    <submittedName>
        <fullName evidence="2">Uncharacterized protein</fullName>
    </submittedName>
</protein>
<dbReference type="Proteomes" id="UP001590950">
    <property type="component" value="Unassembled WGS sequence"/>
</dbReference>
<feature type="region of interest" description="Disordered" evidence="1">
    <location>
        <begin position="79"/>
        <end position="116"/>
    </location>
</feature>
<organism evidence="2 3">
    <name type="scientific">Stereocaulon virgatum</name>
    <dbReference type="NCBI Taxonomy" id="373712"/>
    <lineage>
        <taxon>Eukaryota</taxon>
        <taxon>Fungi</taxon>
        <taxon>Dikarya</taxon>
        <taxon>Ascomycota</taxon>
        <taxon>Pezizomycotina</taxon>
        <taxon>Lecanoromycetes</taxon>
        <taxon>OSLEUM clade</taxon>
        <taxon>Lecanoromycetidae</taxon>
        <taxon>Lecanorales</taxon>
        <taxon>Lecanorineae</taxon>
        <taxon>Stereocaulaceae</taxon>
        <taxon>Stereocaulon</taxon>
    </lineage>
</organism>
<name>A0ABR4AKB7_9LECA</name>
<comment type="caution">
    <text evidence="2">The sequence shown here is derived from an EMBL/GenBank/DDBJ whole genome shotgun (WGS) entry which is preliminary data.</text>
</comment>
<evidence type="ECO:0000256" key="1">
    <source>
        <dbReference type="SAM" id="MobiDB-lite"/>
    </source>
</evidence>
<evidence type="ECO:0000313" key="3">
    <source>
        <dbReference type="Proteomes" id="UP001590950"/>
    </source>
</evidence>
<evidence type="ECO:0000313" key="2">
    <source>
        <dbReference type="EMBL" id="KAL2045630.1"/>
    </source>
</evidence>
<dbReference type="EMBL" id="JBEFKJ010000006">
    <property type="protein sequence ID" value="KAL2045630.1"/>
    <property type="molecule type" value="Genomic_DNA"/>
</dbReference>
<keyword evidence="3" id="KW-1185">Reference proteome</keyword>
<reference evidence="2 3" key="1">
    <citation type="submission" date="2024-09" db="EMBL/GenBank/DDBJ databases">
        <title>Rethinking Asexuality: The Enigmatic Case of Functional Sexual Genes in Lepraria (Stereocaulaceae).</title>
        <authorList>
            <person name="Doellman M."/>
            <person name="Sun Y."/>
            <person name="Barcenas-Pena A."/>
            <person name="Lumbsch H.T."/>
            <person name="Grewe F."/>
        </authorList>
    </citation>
    <scope>NUCLEOTIDE SEQUENCE [LARGE SCALE GENOMIC DNA]</scope>
    <source>
        <strain evidence="2 3">Mercado 3170</strain>
    </source>
</reference>
<proteinExistence type="predicted"/>